<keyword evidence="5" id="KW-1185">Reference proteome</keyword>
<feature type="transmembrane region" description="Helical" evidence="3">
    <location>
        <begin position="148"/>
        <end position="171"/>
    </location>
</feature>
<dbReference type="KEGG" id="fro:AALO17_27560"/>
<name>A0A140DZ13_9FIRM</name>
<feature type="compositionally biased region" description="Basic and acidic residues" evidence="2">
    <location>
        <begin position="1"/>
        <end position="12"/>
    </location>
</feature>
<dbReference type="SUPFAM" id="SSF57997">
    <property type="entry name" value="Tropomyosin"/>
    <property type="match status" value="1"/>
</dbReference>
<feature type="coiled-coil region" evidence="1">
    <location>
        <begin position="252"/>
        <end position="372"/>
    </location>
</feature>
<dbReference type="RefSeq" id="WP_067559935.1">
    <property type="nucleotide sequence ID" value="NZ_CANASY010000003.1"/>
</dbReference>
<keyword evidence="3" id="KW-0812">Transmembrane</keyword>
<feature type="compositionally biased region" description="Basic and acidic residues" evidence="2">
    <location>
        <begin position="22"/>
        <end position="37"/>
    </location>
</feature>
<evidence type="ECO:0000313" key="5">
    <source>
        <dbReference type="Proteomes" id="UP000069771"/>
    </source>
</evidence>
<feature type="region of interest" description="Disordered" evidence="2">
    <location>
        <begin position="1"/>
        <end position="92"/>
    </location>
</feature>
<reference evidence="4 5" key="1">
    <citation type="journal article" date="2016" name="Gut Pathog.">
        <title>Whole genome sequencing of "Faecalibaculum rodentium" ALO17, isolated from C57BL/6J laboratory mouse feces.</title>
        <authorList>
            <person name="Lim S."/>
            <person name="Chang D.H."/>
            <person name="Ahn S."/>
            <person name="Kim B.C."/>
        </authorList>
    </citation>
    <scope>NUCLEOTIDE SEQUENCE [LARGE SCALE GENOMIC DNA]</scope>
    <source>
        <strain evidence="4 5">Alo17</strain>
    </source>
</reference>
<dbReference type="STRING" id="1702221.AALO17_27560"/>
<dbReference type="AlphaFoldDB" id="A0A140DZ13"/>
<organism evidence="4 5">
    <name type="scientific">Faecalibaculum rodentium</name>
    <dbReference type="NCBI Taxonomy" id="1702221"/>
    <lineage>
        <taxon>Bacteria</taxon>
        <taxon>Bacillati</taxon>
        <taxon>Bacillota</taxon>
        <taxon>Erysipelotrichia</taxon>
        <taxon>Erysipelotrichales</taxon>
        <taxon>Erysipelotrichaceae</taxon>
        <taxon>Faecalibaculum</taxon>
    </lineage>
</organism>
<keyword evidence="3" id="KW-0472">Membrane</keyword>
<gene>
    <name evidence="4" type="ORF">AALO17_27560</name>
</gene>
<keyword evidence="3" id="KW-1133">Transmembrane helix</keyword>
<proteinExistence type="predicted"/>
<evidence type="ECO:0000256" key="1">
    <source>
        <dbReference type="SAM" id="Coils"/>
    </source>
</evidence>
<dbReference type="Proteomes" id="UP000069771">
    <property type="component" value="Chromosome"/>
</dbReference>
<sequence length="433" mass="47092">MSQSKRDDRLDALLDSLSADSELERKMSAFSHTRNEESEQSGPVLTARDNREPEQENEPDVPDFSGTRDQDTVITGRPVSQTGEEDGGGTMVFAPRDIEDTADSPGSTVVLDNGEIDSLIEEEKGPSLKRERVSRQVNRQKEHKKTDWRAAGIIATVIAVVALGALLIFGISQVVKNVTADRTEEKDTEADFNALKQWAQSLTGTSDTGIKDYEVRWNKLSDKQKREINEILRDSTGKSFDEILAEEKAGQKADKDNNNTEVAEQKARLKDQIAQLQSQLAGAQADYDAAQGKINDAQSRVDSAAAALADAQNTYGAAQQSVYDLQAQMDSMNSRIQELQNTSSADKEPDEMAQIQKELSDLIAQQSSLKSQLSSAQSSMDQSAGVIQARQNDLASAQGALDALAGSTDSAQNRINDLNSQIAALQSQLDALN</sequence>
<accession>A0A140DZ13</accession>
<evidence type="ECO:0000256" key="2">
    <source>
        <dbReference type="SAM" id="MobiDB-lite"/>
    </source>
</evidence>
<keyword evidence="1" id="KW-0175">Coiled coil</keyword>
<dbReference type="EMBL" id="CP011391">
    <property type="protein sequence ID" value="AMK55890.1"/>
    <property type="molecule type" value="Genomic_DNA"/>
</dbReference>
<dbReference type="Gene3D" id="1.20.5.340">
    <property type="match status" value="2"/>
</dbReference>
<dbReference type="GeneID" id="78479218"/>
<evidence type="ECO:0000313" key="4">
    <source>
        <dbReference type="EMBL" id="AMK55890.1"/>
    </source>
</evidence>
<protein>
    <submittedName>
        <fullName evidence="4">Uncharacterized protein</fullName>
    </submittedName>
</protein>
<evidence type="ECO:0000256" key="3">
    <source>
        <dbReference type="SAM" id="Phobius"/>
    </source>
</evidence>